<accession>A0A4U8Q226</accession>
<keyword evidence="4" id="KW-1185">Reference proteome</keyword>
<dbReference type="InterPro" id="IPR013325">
    <property type="entry name" value="RNA_pol_sigma_r2"/>
</dbReference>
<feature type="compositionally biased region" description="Basic and acidic residues" evidence="2">
    <location>
        <begin position="298"/>
        <end position="309"/>
    </location>
</feature>
<protein>
    <submittedName>
        <fullName evidence="3">RNA polymerase sigma factor RpoD</fullName>
    </submittedName>
</protein>
<name>A0A4U8Q226_9FIRM</name>
<dbReference type="EMBL" id="QGQD01000086">
    <property type="protein sequence ID" value="TLC98666.1"/>
    <property type="molecule type" value="Genomic_DNA"/>
</dbReference>
<dbReference type="Gene3D" id="1.10.10.10">
    <property type="entry name" value="Winged helix-like DNA-binding domain superfamily/Winged helix DNA-binding domain"/>
    <property type="match status" value="1"/>
</dbReference>
<dbReference type="GO" id="GO:0003677">
    <property type="term" value="F:DNA binding"/>
    <property type="evidence" value="ECO:0007669"/>
    <property type="project" value="InterPro"/>
</dbReference>
<dbReference type="InterPro" id="IPR050239">
    <property type="entry name" value="Sigma-70_RNA_pol_init_factors"/>
</dbReference>
<reference evidence="3 4" key="1">
    <citation type="journal article" date="2019" name="Anaerobe">
        <title>Detection of Robinsoniella peoriensis in multiple bone samples of a trauma patient.</title>
        <authorList>
            <person name="Schrottner P."/>
            <person name="Hartwich K."/>
            <person name="Bunk B."/>
            <person name="Schober I."/>
            <person name="Helbig S."/>
            <person name="Rudolph W.W."/>
            <person name="Gunzer F."/>
        </authorList>
    </citation>
    <scope>NUCLEOTIDE SEQUENCE [LARGE SCALE GENOMIC DNA]</scope>
    <source>
        <strain evidence="3 4">DSM 106044</strain>
    </source>
</reference>
<evidence type="ECO:0000256" key="1">
    <source>
        <dbReference type="SAM" id="Coils"/>
    </source>
</evidence>
<dbReference type="GO" id="GO:0003700">
    <property type="term" value="F:DNA-binding transcription factor activity"/>
    <property type="evidence" value="ECO:0007669"/>
    <property type="project" value="InterPro"/>
</dbReference>
<dbReference type="AlphaFoldDB" id="A0A4U8Q226"/>
<feature type="coiled-coil region" evidence="1">
    <location>
        <begin position="207"/>
        <end position="258"/>
    </location>
</feature>
<sequence length="309" mass="35805">MILSTCLIVAVLQACPQYAKGINMQEKIIFREMLSELKAYADTKNNVLNKEEIKEFFKNANLTEEQYEFIYEYLNSQKIAVEGYQKTAPEMAEAKDTEVSEEEMRQVQEEEDAFLKMYLEDLAASNIEQLSEEEELVLFNQAAGGDAMAKSRLIEQNLKNVYDLVMEYNNTQLPKSDLIQEGNVGLILVMDALKQQKTLSEYREYMKKEIIQVLDDAEQEQKDFKHDDQQIVEQVNYLNEAIKNLEEDLERKVSLEELSAYIEMPAEEIEAILKMAGDEIELTDDRHHHHEGHHHHHEGCDHGQEPEGV</sequence>
<gene>
    <name evidence="3" type="primary">rpoD</name>
    <name evidence="3" type="ORF">DSM106044_04417</name>
</gene>
<comment type="caution">
    <text evidence="3">The sequence shown here is derived from an EMBL/GenBank/DDBJ whole genome shotgun (WGS) entry which is preliminary data.</text>
</comment>
<organism evidence="3 4">
    <name type="scientific">Robinsoniella peoriensis</name>
    <dbReference type="NCBI Taxonomy" id="180332"/>
    <lineage>
        <taxon>Bacteria</taxon>
        <taxon>Bacillati</taxon>
        <taxon>Bacillota</taxon>
        <taxon>Clostridia</taxon>
        <taxon>Lachnospirales</taxon>
        <taxon>Lachnospiraceae</taxon>
        <taxon>Robinsoniella</taxon>
    </lineage>
</organism>
<dbReference type="GO" id="GO:0006352">
    <property type="term" value="P:DNA-templated transcription initiation"/>
    <property type="evidence" value="ECO:0007669"/>
    <property type="project" value="InterPro"/>
</dbReference>
<evidence type="ECO:0000256" key="2">
    <source>
        <dbReference type="SAM" id="MobiDB-lite"/>
    </source>
</evidence>
<dbReference type="Proteomes" id="UP000306509">
    <property type="component" value="Unassembled WGS sequence"/>
</dbReference>
<evidence type="ECO:0000313" key="4">
    <source>
        <dbReference type="Proteomes" id="UP000306509"/>
    </source>
</evidence>
<dbReference type="STRING" id="180332.GCA_000797495_00392"/>
<dbReference type="PANTHER" id="PTHR30603:SF47">
    <property type="entry name" value="RNA POLYMERASE SIGMA FACTOR SIGD, CHLOROPLASTIC"/>
    <property type="match status" value="1"/>
</dbReference>
<keyword evidence="1" id="KW-0175">Coiled coil</keyword>
<evidence type="ECO:0000313" key="3">
    <source>
        <dbReference type="EMBL" id="TLC98666.1"/>
    </source>
</evidence>
<feature type="region of interest" description="Disordered" evidence="2">
    <location>
        <begin position="287"/>
        <end position="309"/>
    </location>
</feature>
<feature type="compositionally biased region" description="Basic residues" evidence="2">
    <location>
        <begin position="287"/>
        <end position="297"/>
    </location>
</feature>
<proteinExistence type="predicted"/>
<dbReference type="Gene3D" id="1.20.120.1810">
    <property type="match status" value="1"/>
</dbReference>
<dbReference type="SUPFAM" id="SSF88946">
    <property type="entry name" value="Sigma2 domain of RNA polymerase sigma factors"/>
    <property type="match status" value="1"/>
</dbReference>
<dbReference type="PANTHER" id="PTHR30603">
    <property type="entry name" value="RNA POLYMERASE SIGMA FACTOR RPO"/>
    <property type="match status" value="1"/>
</dbReference>
<dbReference type="InterPro" id="IPR036388">
    <property type="entry name" value="WH-like_DNA-bd_sf"/>
</dbReference>